<feature type="transmembrane region" description="Helical" evidence="2">
    <location>
        <begin position="99"/>
        <end position="119"/>
    </location>
</feature>
<sequence>MNYDDYNFFPNYQQPPTEITPPLSRRTNRKQQQPTQLGAIPVKRSEPRQLRRTTTAALPVKRNSAKPKTLKPTPQTKKITQPKKQGTEVSSSKINWTTVLIWISIGVLLLIIIAVAWILQSEISKTNTVSSSVFNNAGYPVVLSPNGPDSEGNFGPNTPGTKTGGLAEAIKYAYDKALSKTSDYGPSVVMLPILVKQGVYEISEPIKLPAPSGSKNTLGFYLVGQPYSVLLASSSFPSGNWMIDCNGYQFTHSVLSGIQFQTVNTGVNGIKASNGKYIGGSMQNHYFQLRFWNFGTDMDLGYNDDSFIEECQFNNTVVVDSPNGQIQFRNCVLGTVLIKNIQQLTITGGLLYVVSVQDSVYYMLQVTDCYWANGVGSIANRLEGSASGASIDILSCKNVLFANGTNENIINTNQLTINTIQMDTVYVAVYSSTSEPADCRIASKVERKKPGNLSFRHWANLSEHNSPNGLS</sequence>
<gene>
    <name evidence="3" type="ORF">Gasu_21270</name>
</gene>
<dbReference type="KEGG" id="gsl:Gasu_21270"/>
<feature type="region of interest" description="Disordered" evidence="1">
    <location>
        <begin position="1"/>
        <end position="88"/>
    </location>
</feature>
<organism evidence="3 4">
    <name type="scientific">Galdieria sulphuraria</name>
    <name type="common">Red alga</name>
    <dbReference type="NCBI Taxonomy" id="130081"/>
    <lineage>
        <taxon>Eukaryota</taxon>
        <taxon>Rhodophyta</taxon>
        <taxon>Bangiophyceae</taxon>
        <taxon>Galdieriales</taxon>
        <taxon>Galdieriaceae</taxon>
        <taxon>Galdieria</taxon>
    </lineage>
</organism>
<evidence type="ECO:0000313" key="4">
    <source>
        <dbReference type="Proteomes" id="UP000030680"/>
    </source>
</evidence>
<dbReference type="GeneID" id="17089385"/>
<evidence type="ECO:0000313" key="3">
    <source>
        <dbReference type="EMBL" id="EME30670.1"/>
    </source>
</evidence>
<evidence type="ECO:0000256" key="2">
    <source>
        <dbReference type="SAM" id="Phobius"/>
    </source>
</evidence>
<dbReference type="Proteomes" id="UP000030680">
    <property type="component" value="Unassembled WGS sequence"/>
</dbReference>
<feature type="compositionally biased region" description="Low complexity" evidence="1">
    <location>
        <begin position="70"/>
        <end position="84"/>
    </location>
</feature>
<dbReference type="SUPFAM" id="SSF51126">
    <property type="entry name" value="Pectin lyase-like"/>
    <property type="match status" value="1"/>
</dbReference>
<dbReference type="EMBL" id="KB454498">
    <property type="protein sequence ID" value="EME30670.1"/>
    <property type="molecule type" value="Genomic_DNA"/>
</dbReference>
<keyword evidence="2" id="KW-0812">Transmembrane</keyword>
<keyword evidence="2" id="KW-0472">Membrane</keyword>
<dbReference type="Gramene" id="EME30670">
    <property type="protein sequence ID" value="EME30670"/>
    <property type="gene ID" value="Gasu_21270"/>
</dbReference>
<name>M2X2R0_GALSU</name>
<reference evidence="4" key="1">
    <citation type="journal article" date="2013" name="Science">
        <title>Gene transfer from bacteria and archaea facilitated evolution of an extremophilic eukaryote.</title>
        <authorList>
            <person name="Schonknecht G."/>
            <person name="Chen W.H."/>
            <person name="Ternes C.M."/>
            <person name="Barbier G.G."/>
            <person name="Shrestha R.P."/>
            <person name="Stanke M."/>
            <person name="Brautigam A."/>
            <person name="Baker B.J."/>
            <person name="Banfield J.F."/>
            <person name="Garavito R.M."/>
            <person name="Carr K."/>
            <person name="Wilkerson C."/>
            <person name="Rensing S.A."/>
            <person name="Gagneul D."/>
            <person name="Dickenson N.E."/>
            <person name="Oesterhelt C."/>
            <person name="Lercher M.J."/>
            <person name="Weber A.P."/>
        </authorList>
    </citation>
    <scope>NUCLEOTIDE SEQUENCE [LARGE SCALE GENOMIC DNA]</scope>
    <source>
        <strain evidence="4">074W</strain>
    </source>
</reference>
<dbReference type="RefSeq" id="XP_005707190.1">
    <property type="nucleotide sequence ID" value="XM_005707133.1"/>
</dbReference>
<evidence type="ECO:0000256" key="1">
    <source>
        <dbReference type="SAM" id="MobiDB-lite"/>
    </source>
</evidence>
<dbReference type="InterPro" id="IPR011050">
    <property type="entry name" value="Pectin_lyase_fold/virulence"/>
</dbReference>
<protein>
    <submittedName>
        <fullName evidence="3">Uncharacterized protein</fullName>
    </submittedName>
</protein>
<dbReference type="AlphaFoldDB" id="M2X2R0"/>
<dbReference type="OrthoDB" id="10399051at2759"/>
<keyword evidence="2" id="KW-1133">Transmembrane helix</keyword>
<accession>M2X2R0</accession>
<proteinExistence type="predicted"/>
<keyword evidence="4" id="KW-1185">Reference proteome</keyword>